<name>A0AAD4XWZ9_9MAGN</name>
<gene>
    <name evidence="2" type="ORF">MKW98_020893</name>
</gene>
<keyword evidence="3" id="KW-1185">Reference proteome</keyword>
<accession>A0AAD4XWZ9</accession>
<evidence type="ECO:0000313" key="2">
    <source>
        <dbReference type="EMBL" id="KAI3955260.1"/>
    </source>
</evidence>
<sequence>NAFANCLLIEDSSDDRIEKFFNLPSSLFDLSLSDEYVEWRYEKDLNANEISAPTHASYDGCSPKAPEMNSMESDYLQGSSSPSSLIRIRRRHYKTKKDGDNSSDAHDFGASNGKTSFKRLRKCDQPLPFTFNGRRPKNPLVNKASQFVILLAPAFDGNRESTNAGSGDKVLGMETESSDDISSGCPSPFTNLGDAQVPLGRESVRGNDFSNTVFVDDNLTSKDNASIACDSILSPGHREPTCDNGEKVIQPPFPTEFLPDFDIFSDRGMMGSGSTNPCPENENVRVHGPASVPQSDPGTSPPALASPSPVQPINEPDYDILLKTMTEHYNQFLKSATQLLNDAEKHRALDGSADAGMRREITRLESENAELSAAIRVLTEELAGVGQELANSESREWQLQLSLEMYFQILGGTDLLHGSKTW</sequence>
<feature type="region of interest" description="Disordered" evidence="1">
    <location>
        <begin position="94"/>
        <end position="113"/>
    </location>
</feature>
<dbReference type="EMBL" id="JAJJMB010001778">
    <property type="protein sequence ID" value="KAI3955260.1"/>
    <property type="molecule type" value="Genomic_DNA"/>
</dbReference>
<dbReference type="Proteomes" id="UP001202328">
    <property type="component" value="Unassembled WGS sequence"/>
</dbReference>
<organism evidence="2 3">
    <name type="scientific">Papaver atlanticum</name>
    <dbReference type="NCBI Taxonomy" id="357466"/>
    <lineage>
        <taxon>Eukaryota</taxon>
        <taxon>Viridiplantae</taxon>
        <taxon>Streptophyta</taxon>
        <taxon>Embryophyta</taxon>
        <taxon>Tracheophyta</taxon>
        <taxon>Spermatophyta</taxon>
        <taxon>Magnoliopsida</taxon>
        <taxon>Ranunculales</taxon>
        <taxon>Papaveraceae</taxon>
        <taxon>Papaveroideae</taxon>
        <taxon>Papaver</taxon>
    </lineage>
</organism>
<comment type="caution">
    <text evidence="2">The sequence shown here is derived from an EMBL/GenBank/DDBJ whole genome shotgun (WGS) entry which is preliminary data.</text>
</comment>
<feature type="compositionally biased region" description="Basic and acidic residues" evidence="1">
    <location>
        <begin position="96"/>
        <end position="107"/>
    </location>
</feature>
<feature type="region of interest" description="Disordered" evidence="1">
    <location>
        <begin position="264"/>
        <end position="315"/>
    </location>
</feature>
<evidence type="ECO:0000313" key="3">
    <source>
        <dbReference type="Proteomes" id="UP001202328"/>
    </source>
</evidence>
<feature type="non-terminal residue" evidence="2">
    <location>
        <position position="422"/>
    </location>
</feature>
<proteinExistence type="predicted"/>
<evidence type="ECO:0000256" key="1">
    <source>
        <dbReference type="SAM" id="MobiDB-lite"/>
    </source>
</evidence>
<protein>
    <submittedName>
        <fullName evidence="2">Uncharacterized protein</fullName>
    </submittedName>
</protein>
<dbReference type="AlphaFoldDB" id="A0AAD4XWZ9"/>
<reference evidence="2" key="1">
    <citation type="submission" date="2022-04" db="EMBL/GenBank/DDBJ databases">
        <title>A functionally conserved STORR gene fusion in Papaver species that diverged 16.8 million years ago.</title>
        <authorList>
            <person name="Catania T."/>
        </authorList>
    </citation>
    <scope>NUCLEOTIDE SEQUENCE</scope>
    <source>
        <strain evidence="2">S-188037</strain>
    </source>
</reference>